<name>A0ABT4J9J7_9RHOB</name>
<evidence type="ECO:0000256" key="4">
    <source>
        <dbReference type="ARBA" id="ARBA00022692"/>
    </source>
</evidence>
<feature type="transmembrane region" description="Helical" evidence="8">
    <location>
        <begin position="103"/>
        <end position="120"/>
    </location>
</feature>
<protein>
    <submittedName>
        <fullName evidence="9">Glycosyltransferase family 87 protein</fullName>
    </submittedName>
</protein>
<dbReference type="EMBL" id="JAPTYD010000049">
    <property type="protein sequence ID" value="MCZ0963752.1"/>
    <property type="molecule type" value="Genomic_DNA"/>
</dbReference>
<reference evidence="9" key="1">
    <citation type="submission" date="2022-12" db="EMBL/GenBank/DDBJ databases">
        <title>Paracoccus sp. EF6 isolated from a lake water.</title>
        <authorList>
            <person name="Liu H."/>
        </authorList>
    </citation>
    <scope>NUCLEOTIDE SEQUENCE</scope>
    <source>
        <strain evidence="9">EF6</strain>
    </source>
</reference>
<proteinExistence type="inferred from homology"/>
<feature type="transmembrane region" description="Helical" evidence="8">
    <location>
        <begin position="321"/>
        <end position="338"/>
    </location>
</feature>
<evidence type="ECO:0000256" key="6">
    <source>
        <dbReference type="ARBA" id="ARBA00023136"/>
    </source>
</evidence>
<comment type="caution">
    <text evidence="9">The sequence shown here is derived from an EMBL/GenBank/DDBJ whole genome shotgun (WGS) entry which is preliminary data.</text>
</comment>
<feature type="transmembrane region" description="Helical" evidence="8">
    <location>
        <begin position="204"/>
        <end position="223"/>
    </location>
</feature>
<keyword evidence="6 8" id="KW-0472">Membrane</keyword>
<evidence type="ECO:0000313" key="9">
    <source>
        <dbReference type="EMBL" id="MCZ0963752.1"/>
    </source>
</evidence>
<gene>
    <name evidence="9" type="ORF">OU682_19330</name>
</gene>
<keyword evidence="2" id="KW-1003">Cell membrane</keyword>
<feature type="transmembrane region" description="Helical" evidence="8">
    <location>
        <begin position="9"/>
        <end position="27"/>
    </location>
</feature>
<feature type="transmembrane region" description="Helical" evidence="8">
    <location>
        <begin position="171"/>
        <end position="197"/>
    </location>
</feature>
<dbReference type="InterPro" id="IPR018584">
    <property type="entry name" value="GT87"/>
</dbReference>
<evidence type="ECO:0000256" key="5">
    <source>
        <dbReference type="ARBA" id="ARBA00022989"/>
    </source>
</evidence>
<dbReference type="Pfam" id="PF09594">
    <property type="entry name" value="GT87"/>
    <property type="match status" value="1"/>
</dbReference>
<accession>A0ABT4J9J7</accession>
<keyword evidence="3" id="KW-0808">Transferase</keyword>
<sequence>MLDRDPADMLRTVVMIMLALFSIWAMADEFGRVVSPHGLWDFGAFVASGRAAAEGLDPYGIYPLTPHVVLPGFEAWNPNLNPPVSALLFQLFDLAEPERSLRAWLWISVACYAAAVLLLVRRYGEGVEGLLIAIWAFGLAGFWDTLFLGQIYLPLLLMAVGAWLLLERKELVWSGILIGLVVSMKPNFLVWPVLLFLSGHRQPALISGIVAALVSLVPLVIMGPEVYRQWLNLVASDGERAFFLTNASLSGLAARAGIPGAGVALGAVLLLALAAWAFRQRPGLVAASSAALVASVLASPLGWIHYTLFLLPVLLHHWTRWPMWVVGALLVVPVPFVIDQFASSNWVQLTLGSIYGWAVVLCMVVVMLPGRDRVRSASLAR</sequence>
<keyword evidence="5 8" id="KW-1133">Transmembrane helix</keyword>
<keyword evidence="4 8" id="KW-0812">Transmembrane</keyword>
<dbReference type="RefSeq" id="WP_268943850.1">
    <property type="nucleotide sequence ID" value="NZ_JAPTYD010000049.1"/>
</dbReference>
<evidence type="ECO:0000256" key="8">
    <source>
        <dbReference type="SAM" id="Phobius"/>
    </source>
</evidence>
<feature type="transmembrane region" description="Helical" evidence="8">
    <location>
        <begin position="350"/>
        <end position="368"/>
    </location>
</feature>
<comment type="subcellular location">
    <subcellularLocation>
        <location evidence="1">Cell membrane</location>
        <topology evidence="1">Multi-pass membrane protein</topology>
    </subcellularLocation>
</comment>
<evidence type="ECO:0000256" key="7">
    <source>
        <dbReference type="ARBA" id="ARBA00024033"/>
    </source>
</evidence>
<evidence type="ECO:0000256" key="3">
    <source>
        <dbReference type="ARBA" id="ARBA00022679"/>
    </source>
</evidence>
<keyword evidence="10" id="KW-1185">Reference proteome</keyword>
<feature type="transmembrane region" description="Helical" evidence="8">
    <location>
        <begin position="290"/>
        <end position="315"/>
    </location>
</feature>
<dbReference type="Proteomes" id="UP001149822">
    <property type="component" value="Unassembled WGS sequence"/>
</dbReference>
<feature type="transmembrane region" description="Helical" evidence="8">
    <location>
        <begin position="132"/>
        <end position="165"/>
    </location>
</feature>
<feature type="transmembrane region" description="Helical" evidence="8">
    <location>
        <begin position="256"/>
        <end position="278"/>
    </location>
</feature>
<evidence type="ECO:0000256" key="1">
    <source>
        <dbReference type="ARBA" id="ARBA00004651"/>
    </source>
</evidence>
<comment type="similarity">
    <text evidence="7">Belongs to the glycosyltransferase 87 family.</text>
</comment>
<evidence type="ECO:0000256" key="2">
    <source>
        <dbReference type="ARBA" id="ARBA00022475"/>
    </source>
</evidence>
<organism evidence="9 10">
    <name type="scientific">Paracoccus benzoatiresistens</name>
    <dbReference type="NCBI Taxonomy" id="2997341"/>
    <lineage>
        <taxon>Bacteria</taxon>
        <taxon>Pseudomonadati</taxon>
        <taxon>Pseudomonadota</taxon>
        <taxon>Alphaproteobacteria</taxon>
        <taxon>Rhodobacterales</taxon>
        <taxon>Paracoccaceae</taxon>
        <taxon>Paracoccus</taxon>
    </lineage>
</organism>
<evidence type="ECO:0000313" key="10">
    <source>
        <dbReference type="Proteomes" id="UP001149822"/>
    </source>
</evidence>